<sequence>MVCKYCIDEKAACKIKVARIETKCKYHCCPGLVYSYDKIAPAGICRELFYSVYPECLSLLYSGKPRKLLPRKKGMTKIMASCPAPDGVKVEISVKDIFPPPVRIIKEITEEICKFIYRPLDGHFRRVFIRIIDKGNACPKNFLPGSIFEFNTIKKDELCPAGFAAIYPYIKTFYSTHKDGEMPEIKIHCPDYVGVTYEIKDIN</sequence>
<evidence type="ECO:0000313" key="1">
    <source>
        <dbReference type="EMBL" id="KKR03872.1"/>
    </source>
</evidence>
<reference evidence="1 2" key="1">
    <citation type="journal article" date="2015" name="Nature">
        <title>rRNA introns, odd ribosomes, and small enigmatic genomes across a large radiation of phyla.</title>
        <authorList>
            <person name="Brown C.T."/>
            <person name="Hug L.A."/>
            <person name="Thomas B.C."/>
            <person name="Sharon I."/>
            <person name="Castelle C.J."/>
            <person name="Singh A."/>
            <person name="Wilkins M.J."/>
            <person name="Williams K.H."/>
            <person name="Banfield J.F."/>
        </authorList>
    </citation>
    <scope>NUCLEOTIDE SEQUENCE [LARGE SCALE GENOMIC DNA]</scope>
</reference>
<accession>A0A0G0QQE5</accession>
<dbReference type="EMBL" id="LBWG01000017">
    <property type="protein sequence ID" value="KKR03872.1"/>
    <property type="molecule type" value="Genomic_DNA"/>
</dbReference>
<name>A0A0G0QQE5_9BACT</name>
<organism evidence="1 2">
    <name type="scientific">Candidatus Uhrbacteria bacterium GW2011_GWF2_39_13</name>
    <dbReference type="NCBI Taxonomy" id="1618995"/>
    <lineage>
        <taxon>Bacteria</taxon>
        <taxon>Candidatus Uhriibacteriota</taxon>
    </lineage>
</organism>
<dbReference type="Proteomes" id="UP000033935">
    <property type="component" value="Unassembled WGS sequence"/>
</dbReference>
<proteinExistence type="predicted"/>
<comment type="caution">
    <text evidence="1">The sequence shown here is derived from an EMBL/GenBank/DDBJ whole genome shotgun (WGS) entry which is preliminary data.</text>
</comment>
<dbReference type="AlphaFoldDB" id="A0A0G0QQE5"/>
<evidence type="ECO:0000313" key="2">
    <source>
        <dbReference type="Proteomes" id="UP000033935"/>
    </source>
</evidence>
<gene>
    <name evidence="1" type="ORF">UT30_C0017G0011</name>
</gene>
<protein>
    <recommendedName>
        <fullName evidence="3">TIGR04076 family protein</fullName>
    </recommendedName>
</protein>
<evidence type="ECO:0008006" key="3">
    <source>
        <dbReference type="Google" id="ProtNLM"/>
    </source>
</evidence>